<dbReference type="Proteomes" id="UP000592181">
    <property type="component" value="Unassembled WGS sequence"/>
</dbReference>
<gene>
    <name evidence="3" type="ORF">BJY28_001858</name>
</gene>
<keyword evidence="2" id="KW-0732">Signal</keyword>
<evidence type="ECO:0000313" key="3">
    <source>
        <dbReference type="EMBL" id="NYG37389.1"/>
    </source>
</evidence>
<feature type="signal peptide" evidence="2">
    <location>
        <begin position="1"/>
        <end position="34"/>
    </location>
</feature>
<evidence type="ECO:0008006" key="5">
    <source>
        <dbReference type="Google" id="ProtNLM"/>
    </source>
</evidence>
<name>A0A852X3E6_9MICO</name>
<dbReference type="RefSeq" id="WP_179462757.1">
    <property type="nucleotide sequence ID" value="NZ_JACBZX010000001.1"/>
</dbReference>
<comment type="caution">
    <text evidence="3">The sequence shown here is derived from an EMBL/GenBank/DDBJ whole genome shotgun (WGS) entry which is preliminary data.</text>
</comment>
<dbReference type="AlphaFoldDB" id="A0A852X3E6"/>
<feature type="chain" id="PRO_5039571270" description="Gametolysin peptidase M11" evidence="2">
    <location>
        <begin position="35"/>
        <end position="698"/>
    </location>
</feature>
<feature type="region of interest" description="Disordered" evidence="1">
    <location>
        <begin position="120"/>
        <end position="162"/>
    </location>
</feature>
<protein>
    <recommendedName>
        <fullName evidence="5">Gametolysin peptidase M11</fullName>
    </recommendedName>
</protein>
<evidence type="ECO:0000313" key="4">
    <source>
        <dbReference type="Proteomes" id="UP000592181"/>
    </source>
</evidence>
<feature type="region of interest" description="Disordered" evidence="1">
    <location>
        <begin position="463"/>
        <end position="483"/>
    </location>
</feature>
<reference evidence="3 4" key="1">
    <citation type="submission" date="2020-07" db="EMBL/GenBank/DDBJ databases">
        <title>Sequencing the genomes of 1000 actinobacteria strains.</title>
        <authorList>
            <person name="Klenk H.-P."/>
        </authorList>
    </citation>
    <scope>NUCLEOTIDE SEQUENCE [LARGE SCALE GENOMIC DNA]</scope>
    <source>
        <strain evidence="3 4">DSM 24723</strain>
    </source>
</reference>
<sequence>MSHRALMPTLVTLTALTISAAAPAGASTATPAVAAAPAGAAGPTAGSAPAAPSVPGGPHEPRVRLDGELLKTAAEPGVPVQAAVRVGDRLVPIAADPVAEVAPGSQVTVDVTVPTEVQDAADDGQALRVTDGQGQVETHRLDDGDLGDARSATPPDASSDLGAATVDSALAPTGSALAVDEVVSTDESVASAGATTADSPRRLTMISVRPKGAGGSYASAAAMRSQAAGADDFWQESSQGAIGVTVEKVGSSYTSAYRCDQYWQMWDDAADRVGYTPRGNTSLALVLPRSAGCDHGLGSIGDEVTAAGYLYTSGSIADALAHEVGHNMSLEHADSLVCGSVSDAAHSSSRLWRSGCRQHAYGDGQDIMGIDDTSTPSPLLSAPQALRTGMLGSWAAKTVGTGTTTVRLRPLAGHTGQRVARVRNPLTGVTYYVEYRTAAGADRYNSWGQRTGVRVLRVNPSTGETVLLDPTPTGSGGAGDRDPVLRAGSSLRSYDGAVRVTTESTSSEMATVRIEVRDSLSSFSRSSDPRITGSRAVGRTLTADAGSWSPSPSRVSYQWKRNGIRISGATARTYTPTTKDAGRYLSMAVTVHRDGYADATKVSSRVGVPMHDTTRPYVIGGTSPGRTLFARVGAWTPSPTSYAYRWYRDGAAIPGATGRSYVVGSSDVGHRIRVKVVARRSGYSTGTAWSSWTATVRR</sequence>
<feature type="region of interest" description="Disordered" evidence="1">
    <location>
        <begin position="37"/>
        <end position="61"/>
    </location>
</feature>
<dbReference type="Gene3D" id="2.60.40.2700">
    <property type="match status" value="2"/>
</dbReference>
<feature type="compositionally biased region" description="Low complexity" evidence="1">
    <location>
        <begin position="37"/>
        <end position="57"/>
    </location>
</feature>
<dbReference type="EMBL" id="JACBZX010000001">
    <property type="protein sequence ID" value="NYG37389.1"/>
    <property type="molecule type" value="Genomic_DNA"/>
</dbReference>
<accession>A0A852X3E6</accession>
<evidence type="ECO:0000256" key="2">
    <source>
        <dbReference type="SAM" id="SignalP"/>
    </source>
</evidence>
<evidence type="ECO:0000256" key="1">
    <source>
        <dbReference type="SAM" id="MobiDB-lite"/>
    </source>
</evidence>
<organism evidence="3 4">
    <name type="scientific">Janibacter alkaliphilus</name>
    <dbReference type="NCBI Taxonomy" id="1069963"/>
    <lineage>
        <taxon>Bacteria</taxon>
        <taxon>Bacillati</taxon>
        <taxon>Actinomycetota</taxon>
        <taxon>Actinomycetes</taxon>
        <taxon>Micrococcales</taxon>
        <taxon>Intrasporangiaceae</taxon>
        <taxon>Janibacter</taxon>
    </lineage>
</organism>
<proteinExistence type="predicted"/>
<keyword evidence="4" id="KW-1185">Reference proteome</keyword>